<keyword evidence="2" id="KW-0812">Transmembrane</keyword>
<dbReference type="EMBL" id="FOCI01000002">
    <property type="protein sequence ID" value="SEM61906.1"/>
    <property type="molecule type" value="Genomic_DNA"/>
</dbReference>
<dbReference type="Gene3D" id="1.20.1250.20">
    <property type="entry name" value="MFS general substrate transporter like domains"/>
    <property type="match status" value="2"/>
</dbReference>
<dbReference type="PANTHER" id="PTHR11328">
    <property type="entry name" value="MAJOR FACILITATOR SUPERFAMILY DOMAIN-CONTAINING PROTEIN"/>
    <property type="match status" value="1"/>
</dbReference>
<proteinExistence type="inferred from homology"/>
<dbReference type="AlphaFoldDB" id="A0A1H7ZUF4"/>
<feature type="transmembrane region" description="Helical" evidence="2">
    <location>
        <begin position="272"/>
        <end position="291"/>
    </location>
</feature>
<comment type="similarity">
    <text evidence="1">Belongs to the sodium:galactoside symporter (TC 2.A.2) family.</text>
</comment>
<feature type="transmembrane region" description="Helical" evidence="2">
    <location>
        <begin position="32"/>
        <end position="50"/>
    </location>
</feature>
<dbReference type="SUPFAM" id="SSF103473">
    <property type="entry name" value="MFS general substrate transporter"/>
    <property type="match status" value="1"/>
</dbReference>
<reference evidence="3 4" key="1">
    <citation type="submission" date="2016-10" db="EMBL/GenBank/DDBJ databases">
        <authorList>
            <person name="de Groot N.N."/>
        </authorList>
    </citation>
    <scope>NUCLEOTIDE SEQUENCE [LARGE SCALE GENOMIC DNA]</scope>
    <source>
        <strain evidence="3 4">DSM 16213</strain>
    </source>
</reference>
<dbReference type="GO" id="GO:0015293">
    <property type="term" value="F:symporter activity"/>
    <property type="evidence" value="ECO:0007669"/>
    <property type="project" value="InterPro"/>
</dbReference>
<feature type="transmembrane region" description="Helical" evidence="2">
    <location>
        <begin position="145"/>
        <end position="163"/>
    </location>
</feature>
<dbReference type="Pfam" id="PF13347">
    <property type="entry name" value="MFS_2"/>
    <property type="match status" value="1"/>
</dbReference>
<dbReference type="RefSeq" id="WP_089898595.1">
    <property type="nucleotide sequence ID" value="NZ_FOCI01000002.1"/>
</dbReference>
<sequence length="409" mass="43105">MTRLPAFALFAAIINAAGLPIYIYAPKYYADTYGVSLTALGGLLALLRLVDVVQDPVLGWISERLDRRKALAVTLGTVALALSMIGLFALPPPIAPIWWFGLTITALFSAFSFLTINFYAQGIAKAGAGDDGHVRLAAWRETGSLLGICAAAIAPTLLMGMVASPFAVFAWGFAVLALVAAVVMWPEWQGRTVAEATPIRTILSDRLTRRLLLLALVNAIPLAVSSTLFLFYVDSRLAAPGWEGPLLVLFFLSAAVSSPVWSALAQRFGAKPVLLCAMVLAVASFGYTLRLGAGDQVAFAVVCVLSGASIGADLTLLPAMFARRMAKVSPNGGMGFGVWSLVNKLTLAFAAALLLPLLERAGFVSGGDNPPQALTLLTWLYAGVPIGLKLIAIALLTATSLEDDVSRPT</sequence>
<organism evidence="3 4">
    <name type="scientific">Loktanella fryxellensis</name>
    <dbReference type="NCBI Taxonomy" id="245187"/>
    <lineage>
        <taxon>Bacteria</taxon>
        <taxon>Pseudomonadati</taxon>
        <taxon>Pseudomonadota</taxon>
        <taxon>Alphaproteobacteria</taxon>
        <taxon>Rhodobacterales</taxon>
        <taxon>Roseobacteraceae</taxon>
        <taxon>Loktanella</taxon>
    </lineage>
</organism>
<dbReference type="Proteomes" id="UP000199585">
    <property type="component" value="Unassembled WGS sequence"/>
</dbReference>
<feature type="transmembrane region" description="Helical" evidence="2">
    <location>
        <begin position="70"/>
        <end position="91"/>
    </location>
</feature>
<dbReference type="PANTHER" id="PTHR11328:SF24">
    <property type="entry name" value="MAJOR FACILITATOR SUPERFAMILY (MFS) PROFILE DOMAIN-CONTAINING PROTEIN"/>
    <property type="match status" value="1"/>
</dbReference>
<dbReference type="GO" id="GO:0008643">
    <property type="term" value="P:carbohydrate transport"/>
    <property type="evidence" value="ECO:0007669"/>
    <property type="project" value="InterPro"/>
</dbReference>
<feature type="transmembrane region" description="Helical" evidence="2">
    <location>
        <begin position="97"/>
        <end position="120"/>
    </location>
</feature>
<evidence type="ECO:0000256" key="2">
    <source>
        <dbReference type="SAM" id="Phobius"/>
    </source>
</evidence>
<evidence type="ECO:0000313" key="3">
    <source>
        <dbReference type="EMBL" id="SEM61906.1"/>
    </source>
</evidence>
<dbReference type="GO" id="GO:0005886">
    <property type="term" value="C:plasma membrane"/>
    <property type="evidence" value="ECO:0007669"/>
    <property type="project" value="TreeGrafter"/>
</dbReference>
<feature type="transmembrane region" description="Helical" evidence="2">
    <location>
        <begin position="211"/>
        <end position="233"/>
    </location>
</feature>
<feature type="transmembrane region" description="Helical" evidence="2">
    <location>
        <begin position="334"/>
        <end position="358"/>
    </location>
</feature>
<dbReference type="STRING" id="245187.SAMN04488003_102135"/>
<feature type="transmembrane region" description="Helical" evidence="2">
    <location>
        <begin position="169"/>
        <end position="190"/>
    </location>
</feature>
<evidence type="ECO:0000256" key="1">
    <source>
        <dbReference type="ARBA" id="ARBA00009617"/>
    </source>
</evidence>
<feature type="transmembrane region" description="Helical" evidence="2">
    <location>
        <begin position="245"/>
        <end position="265"/>
    </location>
</feature>
<keyword evidence="2" id="KW-1133">Transmembrane helix</keyword>
<gene>
    <name evidence="3" type="ORF">SAMN04488003_102135</name>
</gene>
<feature type="transmembrane region" description="Helical" evidence="2">
    <location>
        <begin position="378"/>
        <end position="398"/>
    </location>
</feature>
<dbReference type="InterPro" id="IPR036259">
    <property type="entry name" value="MFS_trans_sf"/>
</dbReference>
<feature type="transmembrane region" description="Helical" evidence="2">
    <location>
        <begin position="297"/>
        <end position="322"/>
    </location>
</feature>
<dbReference type="InterPro" id="IPR039672">
    <property type="entry name" value="MFS_2"/>
</dbReference>
<accession>A0A1H7ZUF4</accession>
<name>A0A1H7ZUF4_9RHOB</name>
<protein>
    <submittedName>
        <fullName evidence="3">Glycoside/pentoside/hexuronide:cation symporter, GPH family</fullName>
    </submittedName>
</protein>
<dbReference type="OrthoDB" id="181905at2"/>
<keyword evidence="4" id="KW-1185">Reference proteome</keyword>
<keyword evidence="2" id="KW-0472">Membrane</keyword>
<evidence type="ECO:0000313" key="4">
    <source>
        <dbReference type="Proteomes" id="UP000199585"/>
    </source>
</evidence>